<evidence type="ECO:0000313" key="2">
    <source>
        <dbReference type="Proteomes" id="UP000049222"/>
    </source>
</evidence>
<gene>
    <name evidence="1" type="ORF">JDO7802_02751</name>
</gene>
<reference evidence="1 2" key="1">
    <citation type="submission" date="2015-07" db="EMBL/GenBank/DDBJ databases">
        <authorList>
            <person name="Noorani M."/>
        </authorList>
    </citation>
    <scope>NUCLEOTIDE SEQUENCE [LARGE SCALE GENOMIC DNA]</scope>
    <source>
        <strain evidence="1 2">CECT 7802</strain>
    </source>
</reference>
<organism evidence="1 2">
    <name type="scientific">Jannaschia donghaensis</name>
    <dbReference type="NCBI Taxonomy" id="420998"/>
    <lineage>
        <taxon>Bacteria</taxon>
        <taxon>Pseudomonadati</taxon>
        <taxon>Pseudomonadota</taxon>
        <taxon>Alphaproteobacteria</taxon>
        <taxon>Rhodobacterales</taxon>
        <taxon>Roseobacteraceae</taxon>
        <taxon>Jannaschia</taxon>
    </lineage>
</organism>
<accession>A0A0M6YLF7</accession>
<proteinExistence type="predicted"/>
<keyword evidence="2" id="KW-1185">Reference proteome</keyword>
<dbReference type="EMBL" id="CXSU01000012">
    <property type="protein sequence ID" value="CTQ50724.1"/>
    <property type="molecule type" value="Genomic_DNA"/>
</dbReference>
<protein>
    <submittedName>
        <fullName evidence="1">Uncharacterized protein</fullName>
    </submittedName>
</protein>
<name>A0A0M6YLF7_9RHOB</name>
<evidence type="ECO:0000313" key="1">
    <source>
        <dbReference type="EMBL" id="CTQ50724.1"/>
    </source>
</evidence>
<sequence length="203" mass="23165">MKQPAKQYGRASLMDKTLGLDEITAPKVASIIVHAGNIEHHLERAIWILEKIEPKGIRPKTDLKPITNLISMLEKYAETVPEDDVRTFLQTWSKATRSGFIIRHNIAHGVSFKMEKSLVFSRNPRWHGELRKREFGDLWCEPYVLDLIRESFATLLRIIAAIATTDRSLGDIASPLAQSAVREARSILGEFADQFYNPSFEKY</sequence>
<dbReference type="AlphaFoldDB" id="A0A0M6YLF7"/>
<dbReference type="STRING" id="420998.JDO7802_02751"/>
<dbReference type="Proteomes" id="UP000049222">
    <property type="component" value="Unassembled WGS sequence"/>
</dbReference>